<dbReference type="CDD" id="cd08566">
    <property type="entry name" value="GDPD_AtGDE_like"/>
    <property type="match status" value="1"/>
</dbReference>
<dbReference type="GO" id="GO:0008081">
    <property type="term" value="F:phosphoric diester hydrolase activity"/>
    <property type="evidence" value="ECO:0007669"/>
    <property type="project" value="InterPro"/>
</dbReference>
<dbReference type="Gene3D" id="3.20.20.190">
    <property type="entry name" value="Phosphatidylinositol (PI) phosphodiesterase"/>
    <property type="match status" value="1"/>
</dbReference>
<keyword evidence="3" id="KW-1185">Reference proteome</keyword>
<dbReference type="PROSITE" id="PS51704">
    <property type="entry name" value="GP_PDE"/>
    <property type="match status" value="1"/>
</dbReference>
<dbReference type="Pfam" id="PF03009">
    <property type="entry name" value="GDPD"/>
    <property type="match status" value="1"/>
</dbReference>
<dbReference type="Proteomes" id="UP000317371">
    <property type="component" value="Unassembled WGS sequence"/>
</dbReference>
<dbReference type="RefSeq" id="WP_141609316.1">
    <property type="nucleotide sequence ID" value="NZ_VIGC02000007.1"/>
</dbReference>
<dbReference type="AlphaFoldDB" id="A0A540VII0"/>
<dbReference type="PANTHER" id="PTHR46211">
    <property type="entry name" value="GLYCEROPHOSPHORYL DIESTER PHOSPHODIESTERASE"/>
    <property type="match status" value="1"/>
</dbReference>
<gene>
    <name evidence="2" type="ORF">FKZ61_06680</name>
</gene>
<comment type="caution">
    <text evidence="2">The sequence shown here is derived from an EMBL/GenBank/DDBJ whole genome shotgun (WGS) entry which is preliminary data.</text>
</comment>
<reference evidence="2 3" key="1">
    <citation type="submission" date="2019-06" db="EMBL/GenBank/DDBJ databases">
        <title>Genome sequence of Litorilinea aerophila BAA-2444.</title>
        <authorList>
            <person name="Maclea K.S."/>
            <person name="Maurais E.G."/>
            <person name="Iannazzi L.C."/>
        </authorList>
    </citation>
    <scope>NUCLEOTIDE SEQUENCE [LARGE SCALE GENOMIC DNA]</scope>
    <source>
        <strain evidence="2 3">ATCC BAA-2444</strain>
    </source>
</reference>
<evidence type="ECO:0000313" key="3">
    <source>
        <dbReference type="Proteomes" id="UP000317371"/>
    </source>
</evidence>
<evidence type="ECO:0000313" key="2">
    <source>
        <dbReference type="EMBL" id="TQE96574.1"/>
    </source>
</evidence>
<dbReference type="SUPFAM" id="SSF51695">
    <property type="entry name" value="PLC-like phosphodiesterases"/>
    <property type="match status" value="1"/>
</dbReference>
<sequence length="252" mass="28015">MNWQNFHQVRQALGRPLIIAHRGVPHRDPENSLRGFARALAEGADVLETDLRVTRDGAIVLIHDATLERTTDGRGQVSMHTLAELKRLRLRERDGRPGDQTIPTLLELLAMTQAQTPLLLELKAPLFLARTFARKLVEILAAYRALDRVALVSFRPELVRSVKAVCPSIPAGHITLTDWRPRGGAELYGPYWPLLYVNPWYVAQAHRRGALVAPLDPAPLPRLGHYLRLGVDALLADDPAAVRQALGRCLSA</sequence>
<accession>A0A540VII0</accession>
<dbReference type="InterPro" id="IPR017946">
    <property type="entry name" value="PLC-like_Pdiesterase_TIM-brl"/>
</dbReference>
<dbReference type="OrthoDB" id="384721at2"/>
<organism evidence="2 3">
    <name type="scientific">Litorilinea aerophila</name>
    <dbReference type="NCBI Taxonomy" id="1204385"/>
    <lineage>
        <taxon>Bacteria</taxon>
        <taxon>Bacillati</taxon>
        <taxon>Chloroflexota</taxon>
        <taxon>Caldilineae</taxon>
        <taxon>Caldilineales</taxon>
        <taxon>Caldilineaceae</taxon>
        <taxon>Litorilinea</taxon>
    </lineage>
</organism>
<dbReference type="InParanoid" id="A0A540VII0"/>
<dbReference type="InterPro" id="IPR030395">
    <property type="entry name" value="GP_PDE_dom"/>
</dbReference>
<dbReference type="GO" id="GO:0006629">
    <property type="term" value="P:lipid metabolic process"/>
    <property type="evidence" value="ECO:0007669"/>
    <property type="project" value="InterPro"/>
</dbReference>
<dbReference type="PANTHER" id="PTHR46211:SF1">
    <property type="entry name" value="GLYCEROPHOSPHODIESTER PHOSPHODIESTERASE, CYTOPLASMIC"/>
    <property type="match status" value="1"/>
</dbReference>
<evidence type="ECO:0000259" key="1">
    <source>
        <dbReference type="PROSITE" id="PS51704"/>
    </source>
</evidence>
<dbReference type="EMBL" id="VIGC01000007">
    <property type="protein sequence ID" value="TQE96574.1"/>
    <property type="molecule type" value="Genomic_DNA"/>
</dbReference>
<proteinExistence type="predicted"/>
<name>A0A540VII0_9CHLR</name>
<feature type="domain" description="GP-PDE" evidence="1">
    <location>
        <begin position="16"/>
        <end position="246"/>
    </location>
</feature>
<protein>
    <submittedName>
        <fullName evidence="2">Glycerophosphodiester phosphodiesterase</fullName>
    </submittedName>
</protein>